<dbReference type="Proteomes" id="UP000824120">
    <property type="component" value="Chromosome 12"/>
</dbReference>
<dbReference type="AlphaFoldDB" id="A0A9J5WBV6"/>
<protein>
    <submittedName>
        <fullName evidence="1">Uncharacterized protein</fullName>
    </submittedName>
</protein>
<dbReference type="OrthoDB" id="1001067at2759"/>
<organism evidence="1 2">
    <name type="scientific">Solanum commersonii</name>
    <name type="common">Commerson's wild potato</name>
    <name type="synonym">Commerson's nightshade</name>
    <dbReference type="NCBI Taxonomy" id="4109"/>
    <lineage>
        <taxon>Eukaryota</taxon>
        <taxon>Viridiplantae</taxon>
        <taxon>Streptophyta</taxon>
        <taxon>Embryophyta</taxon>
        <taxon>Tracheophyta</taxon>
        <taxon>Spermatophyta</taxon>
        <taxon>Magnoliopsida</taxon>
        <taxon>eudicotyledons</taxon>
        <taxon>Gunneridae</taxon>
        <taxon>Pentapetalae</taxon>
        <taxon>asterids</taxon>
        <taxon>lamiids</taxon>
        <taxon>Solanales</taxon>
        <taxon>Solanaceae</taxon>
        <taxon>Solanoideae</taxon>
        <taxon>Solaneae</taxon>
        <taxon>Solanum</taxon>
    </lineage>
</organism>
<evidence type="ECO:0000313" key="2">
    <source>
        <dbReference type="Proteomes" id="UP000824120"/>
    </source>
</evidence>
<dbReference type="EMBL" id="JACXVP010000012">
    <property type="protein sequence ID" value="KAG5573066.1"/>
    <property type="molecule type" value="Genomic_DNA"/>
</dbReference>
<comment type="caution">
    <text evidence="1">The sequence shown here is derived from an EMBL/GenBank/DDBJ whole genome shotgun (WGS) entry which is preliminary data.</text>
</comment>
<evidence type="ECO:0000313" key="1">
    <source>
        <dbReference type="EMBL" id="KAG5573066.1"/>
    </source>
</evidence>
<proteinExistence type="predicted"/>
<reference evidence="1 2" key="1">
    <citation type="submission" date="2020-09" db="EMBL/GenBank/DDBJ databases">
        <title>De no assembly of potato wild relative species, Solanum commersonii.</title>
        <authorList>
            <person name="Cho K."/>
        </authorList>
    </citation>
    <scope>NUCLEOTIDE SEQUENCE [LARGE SCALE GENOMIC DNA]</scope>
    <source>
        <strain evidence="1">LZ3.2</strain>
        <tissue evidence="1">Leaf</tissue>
    </source>
</reference>
<accession>A0A9J5WBV6</accession>
<gene>
    <name evidence="1" type="ORF">H5410_062832</name>
</gene>
<name>A0A9J5WBV6_SOLCO</name>
<sequence>MECISGSISSVPYRWNTKGIELRGSIKHEVCEQRGRFSRVACYLGLRALPRCCTIALAWRTPPNLV</sequence>
<keyword evidence="2" id="KW-1185">Reference proteome</keyword>